<dbReference type="PANTHER" id="PTHR34378">
    <property type="entry name" value="GLUTAMATE--CYSTEINE LIGASE, CHLOROPLASTIC"/>
    <property type="match status" value="1"/>
</dbReference>
<accession>A0A0D2IY06</accession>
<dbReference type="OrthoDB" id="2012853at2759"/>
<keyword evidence="3" id="KW-0067">ATP-binding</keyword>
<dbReference type="Gene3D" id="3.30.590.20">
    <property type="match status" value="1"/>
</dbReference>
<dbReference type="GeneID" id="25732785"/>
<evidence type="ECO:0000313" key="4">
    <source>
        <dbReference type="EMBL" id="KIY92812.1"/>
    </source>
</evidence>
<dbReference type="KEGG" id="mng:MNEG_15152"/>
<dbReference type="EC" id="6.3.2.2" evidence="4"/>
<dbReference type="AlphaFoldDB" id="A0A0D2IY06"/>
<keyword evidence="5" id="KW-1185">Reference proteome</keyword>
<evidence type="ECO:0000256" key="2">
    <source>
        <dbReference type="ARBA" id="ARBA00022741"/>
    </source>
</evidence>
<dbReference type="EMBL" id="KK105294">
    <property type="protein sequence ID" value="KIY92812.1"/>
    <property type="molecule type" value="Genomic_DNA"/>
</dbReference>
<dbReference type="GO" id="GO:0004357">
    <property type="term" value="F:glutamate-cysteine ligase activity"/>
    <property type="evidence" value="ECO:0007669"/>
    <property type="project" value="UniProtKB-EC"/>
</dbReference>
<dbReference type="GO" id="GO:0005524">
    <property type="term" value="F:ATP binding"/>
    <property type="evidence" value="ECO:0007669"/>
    <property type="project" value="UniProtKB-KW"/>
</dbReference>
<name>A0A0D2IY06_9CHLO</name>
<sequence>MLQSGWLRRAIAEGTVGVHGLRTPFRGGTVRDLSLKVLDIARGGLERRGHDEASFLKSLQVIAESGKTPADALLELYEGKWGRSVDPYYDELQY</sequence>
<evidence type="ECO:0000256" key="1">
    <source>
        <dbReference type="ARBA" id="ARBA00022598"/>
    </source>
</evidence>
<dbReference type="RefSeq" id="XP_013891832.1">
    <property type="nucleotide sequence ID" value="XM_014036378.1"/>
</dbReference>
<reference evidence="4 5" key="1">
    <citation type="journal article" date="2013" name="BMC Genomics">
        <title>Reconstruction of the lipid metabolism for the microalga Monoraphidium neglectum from its genome sequence reveals characteristics suitable for biofuel production.</title>
        <authorList>
            <person name="Bogen C."/>
            <person name="Al-Dilaimi A."/>
            <person name="Albersmeier A."/>
            <person name="Wichmann J."/>
            <person name="Grundmann M."/>
            <person name="Rupp O."/>
            <person name="Lauersen K.J."/>
            <person name="Blifernez-Klassen O."/>
            <person name="Kalinowski J."/>
            <person name="Goesmann A."/>
            <person name="Mussgnug J.H."/>
            <person name="Kruse O."/>
        </authorList>
    </citation>
    <scope>NUCLEOTIDE SEQUENCE [LARGE SCALE GENOMIC DNA]</scope>
    <source>
        <strain evidence="4 5">SAG 48.87</strain>
    </source>
</reference>
<keyword evidence="2" id="KW-0547">Nucleotide-binding</keyword>
<dbReference type="InterPro" id="IPR035434">
    <property type="entry name" value="GCL_bact_plant"/>
</dbReference>
<evidence type="ECO:0000256" key="3">
    <source>
        <dbReference type="ARBA" id="ARBA00022840"/>
    </source>
</evidence>
<dbReference type="PANTHER" id="PTHR34378:SF1">
    <property type="entry name" value="GLUTAMATE--CYSTEINE LIGASE, CHLOROPLASTIC"/>
    <property type="match status" value="1"/>
</dbReference>
<dbReference type="STRING" id="145388.A0A0D2IY06"/>
<evidence type="ECO:0000313" key="5">
    <source>
        <dbReference type="Proteomes" id="UP000054498"/>
    </source>
</evidence>
<dbReference type="Proteomes" id="UP000054498">
    <property type="component" value="Unassembled WGS sequence"/>
</dbReference>
<dbReference type="GO" id="GO:0006750">
    <property type="term" value="P:glutathione biosynthetic process"/>
    <property type="evidence" value="ECO:0007669"/>
    <property type="project" value="InterPro"/>
</dbReference>
<proteinExistence type="predicted"/>
<protein>
    <submittedName>
        <fullName evidence="4">Glutamate--cysteine ligase</fullName>
        <ecNumber evidence="4">6.3.2.2</ecNumber>
    </submittedName>
</protein>
<organism evidence="4 5">
    <name type="scientific">Monoraphidium neglectum</name>
    <dbReference type="NCBI Taxonomy" id="145388"/>
    <lineage>
        <taxon>Eukaryota</taxon>
        <taxon>Viridiplantae</taxon>
        <taxon>Chlorophyta</taxon>
        <taxon>core chlorophytes</taxon>
        <taxon>Chlorophyceae</taxon>
        <taxon>CS clade</taxon>
        <taxon>Sphaeropleales</taxon>
        <taxon>Selenastraceae</taxon>
        <taxon>Monoraphidium</taxon>
    </lineage>
</organism>
<keyword evidence="1 4" id="KW-0436">Ligase</keyword>
<gene>
    <name evidence="4" type="ORF">MNEG_15152</name>
</gene>